<keyword evidence="3" id="KW-1185">Reference proteome</keyword>
<accession>A0A8J7RK68</accession>
<dbReference type="CDD" id="cd06664">
    <property type="entry name" value="IscU_like"/>
    <property type="match status" value="1"/>
</dbReference>
<evidence type="ECO:0000259" key="1">
    <source>
        <dbReference type="Pfam" id="PF01592"/>
    </source>
</evidence>
<dbReference type="GO" id="GO:0005506">
    <property type="term" value="F:iron ion binding"/>
    <property type="evidence" value="ECO:0007669"/>
    <property type="project" value="InterPro"/>
</dbReference>
<comment type="caution">
    <text evidence="2">The sequence shown here is derived from an EMBL/GenBank/DDBJ whole genome shotgun (WGS) entry which is preliminary data.</text>
</comment>
<dbReference type="EMBL" id="JAFIDN010000006">
    <property type="protein sequence ID" value="MBP3192742.1"/>
    <property type="molecule type" value="Genomic_DNA"/>
</dbReference>
<dbReference type="SUPFAM" id="SSF82649">
    <property type="entry name" value="SufE/NifU"/>
    <property type="match status" value="1"/>
</dbReference>
<dbReference type="Gene3D" id="3.90.1010.10">
    <property type="match status" value="1"/>
</dbReference>
<name>A0A8J7RK68_9BACT</name>
<feature type="domain" description="NIF system FeS cluster assembly NifU N-terminal" evidence="1">
    <location>
        <begin position="12"/>
        <end position="125"/>
    </location>
</feature>
<dbReference type="Proteomes" id="UP000673975">
    <property type="component" value="Unassembled WGS sequence"/>
</dbReference>
<evidence type="ECO:0000313" key="2">
    <source>
        <dbReference type="EMBL" id="MBP3192742.1"/>
    </source>
</evidence>
<dbReference type="InterPro" id="IPR002871">
    <property type="entry name" value="NIF_FeS_clus_asmbl_NifU_N"/>
</dbReference>
<dbReference type="GO" id="GO:0016226">
    <property type="term" value="P:iron-sulfur cluster assembly"/>
    <property type="evidence" value="ECO:0007669"/>
    <property type="project" value="InterPro"/>
</dbReference>
<dbReference type="GO" id="GO:0051536">
    <property type="term" value="F:iron-sulfur cluster binding"/>
    <property type="evidence" value="ECO:0007669"/>
    <property type="project" value="InterPro"/>
</dbReference>
<reference evidence="2" key="1">
    <citation type="submission" date="2021-02" db="EMBL/GenBank/DDBJ databases">
        <title>Natronogracilivirga saccharolytica gen. nov. sp. nov. a new anaerobic, haloalkiliphilic carbohydrate-fermenting bacterium from soda lake and proposing of Cyclonatronumiaceae fam. nov. in the phylum Balneolaeota.</title>
        <authorList>
            <person name="Zhilina T.N."/>
            <person name="Sorokin D.Y."/>
            <person name="Zavarzina D.G."/>
            <person name="Toshchakov S.V."/>
            <person name="Kublanov I.V."/>
        </authorList>
    </citation>
    <scope>NUCLEOTIDE SEQUENCE</scope>
    <source>
        <strain evidence="2">Z-1702</strain>
    </source>
</reference>
<proteinExistence type="predicted"/>
<evidence type="ECO:0000313" key="3">
    <source>
        <dbReference type="Proteomes" id="UP000673975"/>
    </source>
</evidence>
<dbReference type="Pfam" id="PF01592">
    <property type="entry name" value="NifU_N"/>
    <property type="match status" value="1"/>
</dbReference>
<dbReference type="RefSeq" id="WP_210511742.1">
    <property type="nucleotide sequence ID" value="NZ_JAFIDN010000006.1"/>
</dbReference>
<dbReference type="AlphaFoldDB" id="A0A8J7RK68"/>
<sequence>MSRKDTEKTSLLIDHFRNQRCRGTVDTPDLQHEVVNRRCGDRLSFSARLKNDRVDELKFEGEGCFYCLASASIACSELSGMQLPDAVRKTAQIRAWLGGDERQAPDSLEAELTSLGEIKAYPMRIGCVDLAWKGLETLLASGTEDGSGS</sequence>
<protein>
    <submittedName>
        <fullName evidence="2">Iron-sulfur cluster assembly scaffold protein</fullName>
    </submittedName>
</protein>
<gene>
    <name evidence="2" type="ORF">NATSA_08710</name>
</gene>
<organism evidence="2 3">
    <name type="scientific">Natronogracilivirga saccharolytica</name>
    <dbReference type="NCBI Taxonomy" id="2812953"/>
    <lineage>
        <taxon>Bacteria</taxon>
        <taxon>Pseudomonadati</taxon>
        <taxon>Balneolota</taxon>
        <taxon>Balneolia</taxon>
        <taxon>Balneolales</taxon>
        <taxon>Cyclonatronaceae</taxon>
        <taxon>Natronogracilivirga</taxon>
    </lineage>
</organism>